<dbReference type="GO" id="GO:0003677">
    <property type="term" value="F:DNA binding"/>
    <property type="evidence" value="ECO:0007669"/>
    <property type="project" value="InterPro"/>
</dbReference>
<dbReference type="InterPro" id="IPR027444">
    <property type="entry name" value="H-NS_C_dom"/>
</dbReference>
<evidence type="ECO:0000313" key="3">
    <source>
        <dbReference type="Proteomes" id="UP000215441"/>
    </source>
</evidence>
<accession>A0A235ERS4</accession>
<dbReference type="OrthoDB" id="5297879at2"/>
<feature type="domain" description="DNA-binding protein H-NS-like C-terminal" evidence="1">
    <location>
        <begin position="51"/>
        <end position="90"/>
    </location>
</feature>
<dbReference type="AlphaFoldDB" id="A0A235ERS4"/>
<dbReference type="SMART" id="SM00528">
    <property type="entry name" value="HNS"/>
    <property type="match status" value="1"/>
</dbReference>
<reference evidence="2 3" key="1">
    <citation type="submission" date="2017-07" db="EMBL/GenBank/DDBJ databases">
        <title>Acidovorax KNDSW TSA 6 genome sequence and assembly.</title>
        <authorList>
            <person name="Mayilraj S."/>
        </authorList>
    </citation>
    <scope>NUCLEOTIDE SEQUENCE [LARGE SCALE GENOMIC DNA]</scope>
    <source>
        <strain evidence="2 3">KNDSW-TSA6</strain>
    </source>
</reference>
<sequence>MSTYKELLEQKNALDQQIALARKAEANQALATVHKLIAEFGFTAQQVFPWRPAAKKVEAKYRDPETGLTWSGRGRAPKWIEGRNREEFSV</sequence>
<dbReference type="EMBL" id="NOIG01000003">
    <property type="protein sequence ID" value="OYD51729.1"/>
    <property type="molecule type" value="Genomic_DNA"/>
</dbReference>
<dbReference type="SUPFAM" id="SSF81273">
    <property type="entry name" value="H-NS histone-like proteins"/>
    <property type="match status" value="1"/>
</dbReference>
<evidence type="ECO:0000259" key="1">
    <source>
        <dbReference type="SMART" id="SM00528"/>
    </source>
</evidence>
<proteinExistence type="predicted"/>
<gene>
    <name evidence="2" type="ORF">CBY09_02315</name>
</gene>
<dbReference type="RefSeq" id="WP_094286009.1">
    <property type="nucleotide sequence ID" value="NZ_NOIG01000003.1"/>
</dbReference>
<evidence type="ECO:0000313" key="2">
    <source>
        <dbReference type="EMBL" id="OYD51729.1"/>
    </source>
</evidence>
<comment type="caution">
    <text evidence="2">The sequence shown here is derived from an EMBL/GenBank/DDBJ whole genome shotgun (WGS) entry which is preliminary data.</text>
</comment>
<dbReference type="Proteomes" id="UP000215441">
    <property type="component" value="Unassembled WGS sequence"/>
</dbReference>
<name>A0A235ERS4_9BURK</name>
<organism evidence="2 3">
    <name type="scientific">Acidovorax kalamii</name>
    <dbReference type="NCBI Taxonomy" id="2004485"/>
    <lineage>
        <taxon>Bacteria</taxon>
        <taxon>Pseudomonadati</taxon>
        <taxon>Pseudomonadota</taxon>
        <taxon>Betaproteobacteria</taxon>
        <taxon>Burkholderiales</taxon>
        <taxon>Comamonadaceae</taxon>
        <taxon>Acidovorax</taxon>
    </lineage>
</organism>
<dbReference type="Gene3D" id="4.10.430.30">
    <property type="match status" value="1"/>
</dbReference>
<protein>
    <submittedName>
        <fullName evidence="2">Histone</fullName>
    </submittedName>
</protein>
<dbReference type="Pfam" id="PF00816">
    <property type="entry name" value="Histone_HNS"/>
    <property type="match status" value="1"/>
</dbReference>
<keyword evidence="3" id="KW-1185">Reference proteome</keyword>